<name>A0ABW1IWC1_9BACL</name>
<gene>
    <name evidence="1" type="ORF">ACFPXP_22435</name>
</gene>
<evidence type="ECO:0000313" key="1">
    <source>
        <dbReference type="EMBL" id="MFC5989173.1"/>
    </source>
</evidence>
<sequence>MAIQLSSLQHALSLSVLNNSLNMQAASAAVMLQDFQASQPQVQAPHPNLGQNLDVRV</sequence>
<comment type="caution">
    <text evidence="1">The sequence shown here is derived from an EMBL/GenBank/DDBJ whole genome shotgun (WGS) entry which is preliminary data.</text>
</comment>
<dbReference type="InterPro" id="IPR025906">
    <property type="entry name" value="YjfB_motility"/>
</dbReference>
<dbReference type="Pfam" id="PF14070">
    <property type="entry name" value="YjfB_motility"/>
    <property type="match status" value="1"/>
</dbReference>
<organism evidence="1 2">
    <name type="scientific">Marinicrinis lubricantis</name>
    <dbReference type="NCBI Taxonomy" id="2086470"/>
    <lineage>
        <taxon>Bacteria</taxon>
        <taxon>Bacillati</taxon>
        <taxon>Bacillota</taxon>
        <taxon>Bacilli</taxon>
        <taxon>Bacillales</taxon>
        <taxon>Paenibacillaceae</taxon>
    </lineage>
</organism>
<evidence type="ECO:0000313" key="2">
    <source>
        <dbReference type="Proteomes" id="UP001596250"/>
    </source>
</evidence>
<dbReference type="EMBL" id="JBHSQV010000187">
    <property type="protein sequence ID" value="MFC5989173.1"/>
    <property type="molecule type" value="Genomic_DNA"/>
</dbReference>
<keyword evidence="2" id="KW-1185">Reference proteome</keyword>
<proteinExistence type="predicted"/>
<reference evidence="2" key="1">
    <citation type="journal article" date="2019" name="Int. J. Syst. Evol. Microbiol.">
        <title>The Global Catalogue of Microorganisms (GCM) 10K type strain sequencing project: providing services to taxonomists for standard genome sequencing and annotation.</title>
        <authorList>
            <consortium name="The Broad Institute Genomics Platform"/>
            <consortium name="The Broad Institute Genome Sequencing Center for Infectious Disease"/>
            <person name="Wu L."/>
            <person name="Ma J."/>
        </authorList>
    </citation>
    <scope>NUCLEOTIDE SEQUENCE [LARGE SCALE GENOMIC DNA]</scope>
    <source>
        <strain evidence="2">CCM 8749</strain>
    </source>
</reference>
<dbReference type="Proteomes" id="UP001596250">
    <property type="component" value="Unassembled WGS sequence"/>
</dbReference>
<protein>
    <submittedName>
        <fullName evidence="1">Motility protein</fullName>
    </submittedName>
</protein>
<dbReference type="RefSeq" id="WP_379896820.1">
    <property type="nucleotide sequence ID" value="NZ_CBCSCT010000002.1"/>
</dbReference>
<accession>A0ABW1IWC1</accession>